<dbReference type="EMBL" id="CM001215">
    <property type="protein sequence ID" value="EGP81933.1"/>
    <property type="molecule type" value="Genomic_DNA"/>
</dbReference>
<dbReference type="GeneID" id="13396723"/>
<proteinExistence type="predicted"/>
<dbReference type="OrthoDB" id="10659696at2759"/>
<organism evidence="2 3">
    <name type="scientific">Zymoseptoria tritici (strain CBS 115943 / IPO323)</name>
    <name type="common">Speckled leaf blotch fungus</name>
    <name type="synonym">Septoria tritici</name>
    <dbReference type="NCBI Taxonomy" id="336722"/>
    <lineage>
        <taxon>Eukaryota</taxon>
        <taxon>Fungi</taxon>
        <taxon>Dikarya</taxon>
        <taxon>Ascomycota</taxon>
        <taxon>Pezizomycotina</taxon>
        <taxon>Dothideomycetes</taxon>
        <taxon>Dothideomycetidae</taxon>
        <taxon>Mycosphaerellales</taxon>
        <taxon>Mycosphaerellaceae</taxon>
        <taxon>Zymoseptoria</taxon>
    </lineage>
</organism>
<name>F9XS62_ZYMTI</name>
<dbReference type="eggNOG" id="ENOG502RB4R">
    <property type="taxonomic scope" value="Eukaryota"/>
</dbReference>
<accession>F9XS62</accession>
<feature type="compositionally biased region" description="Basic and acidic residues" evidence="1">
    <location>
        <begin position="225"/>
        <end position="240"/>
    </location>
</feature>
<feature type="compositionally biased region" description="Basic and acidic residues" evidence="1">
    <location>
        <begin position="272"/>
        <end position="285"/>
    </location>
</feature>
<dbReference type="OMA" id="SARCIFR"/>
<keyword evidence="3" id="KW-1185">Reference proteome</keyword>
<evidence type="ECO:0000313" key="2">
    <source>
        <dbReference type="EMBL" id="EGP81933.1"/>
    </source>
</evidence>
<dbReference type="RefSeq" id="XP_003846957.1">
    <property type="nucleotide sequence ID" value="XM_003846909.1"/>
</dbReference>
<gene>
    <name evidence="2" type="ORF">MYCGRDRAFT_98051</name>
</gene>
<feature type="compositionally biased region" description="Low complexity" evidence="1">
    <location>
        <begin position="248"/>
        <end position="271"/>
    </location>
</feature>
<sequence>MVFQGKITIPLSWCDASTLSSKHRTLGYAIINDPSGDDHLLEPQLLPSKLYHPILANLNLGFYAGQATTRDGCPSVVDWKTASKLTAAIRAWAATHHVAKECSPLPAQLYELMSTLDVPVAFGAAIVSDVLVRVLRFVSNHVSVPALKDVGRDRPGLTKTVNLTVAMLARMGSFDHPASIPTASTYKSVAIAIPPPRLVTPTPESRHTTSTTALYMEEVEEEVEVEHHSCRADERKRSDLENAYTTNASMSRSSSSASPSTSSKTVPSSHVHSNDDVSKKQPDTHMHHHSTAKPTTHAATNTTTVKSKPSSTTKNMPINSTEEDVHSVVAALVAKYNHALPTLYRSVEQHQKHLHLHASAINHAERNLEHLSRRVNVVEGTRSFRSDSRWPS</sequence>
<protein>
    <submittedName>
        <fullName evidence="2">Uncharacterized protein</fullName>
    </submittedName>
</protein>
<dbReference type="Proteomes" id="UP000008062">
    <property type="component" value="Chromosome 20"/>
</dbReference>
<evidence type="ECO:0000313" key="3">
    <source>
        <dbReference type="Proteomes" id="UP000008062"/>
    </source>
</evidence>
<dbReference type="VEuPathDB" id="FungiDB:ZTRI_20.66"/>
<dbReference type="KEGG" id="ztr:MYCGRDRAFT_98051"/>
<dbReference type="InParanoid" id="F9XS62"/>
<feature type="compositionally biased region" description="Low complexity" evidence="1">
    <location>
        <begin position="292"/>
        <end position="314"/>
    </location>
</feature>
<reference evidence="2 3" key="1">
    <citation type="journal article" date="2011" name="PLoS Genet.">
        <title>Finished genome of the fungal wheat pathogen Mycosphaerella graminicola reveals dispensome structure, chromosome plasticity, and stealth pathogenesis.</title>
        <authorList>
            <person name="Goodwin S.B."/>
            <person name="Ben M'barek S."/>
            <person name="Dhillon B."/>
            <person name="Wittenberg A.H.J."/>
            <person name="Crane C.F."/>
            <person name="Hane J.K."/>
            <person name="Foster A.J."/>
            <person name="Van der Lee T.A.J."/>
            <person name="Grimwood J."/>
            <person name="Aerts A."/>
            <person name="Antoniw J."/>
            <person name="Bailey A."/>
            <person name="Bluhm B."/>
            <person name="Bowler J."/>
            <person name="Bristow J."/>
            <person name="van der Burgt A."/>
            <person name="Canto-Canche B."/>
            <person name="Churchill A.C.L."/>
            <person name="Conde-Ferraez L."/>
            <person name="Cools H.J."/>
            <person name="Coutinho P.M."/>
            <person name="Csukai M."/>
            <person name="Dehal P."/>
            <person name="De Wit P."/>
            <person name="Donzelli B."/>
            <person name="van de Geest H.C."/>
            <person name="van Ham R.C.H.J."/>
            <person name="Hammond-Kosack K.E."/>
            <person name="Henrissat B."/>
            <person name="Kilian A."/>
            <person name="Kobayashi A.K."/>
            <person name="Koopmann E."/>
            <person name="Kourmpetis Y."/>
            <person name="Kuzniar A."/>
            <person name="Lindquist E."/>
            <person name="Lombard V."/>
            <person name="Maliepaard C."/>
            <person name="Martins N."/>
            <person name="Mehrabi R."/>
            <person name="Nap J.P.H."/>
            <person name="Ponomarenko A."/>
            <person name="Rudd J.J."/>
            <person name="Salamov A."/>
            <person name="Schmutz J."/>
            <person name="Schouten H.J."/>
            <person name="Shapiro H."/>
            <person name="Stergiopoulos I."/>
            <person name="Torriani S.F.F."/>
            <person name="Tu H."/>
            <person name="de Vries R.P."/>
            <person name="Waalwijk C."/>
            <person name="Ware S.B."/>
            <person name="Wiebenga A."/>
            <person name="Zwiers L.-H."/>
            <person name="Oliver R.P."/>
            <person name="Grigoriev I.V."/>
            <person name="Kema G.H.J."/>
        </authorList>
    </citation>
    <scope>NUCLEOTIDE SEQUENCE [LARGE SCALE GENOMIC DNA]</scope>
    <source>
        <strain evidence="3">CBS 115943 / IPO323</strain>
    </source>
</reference>
<dbReference type="AlphaFoldDB" id="F9XS62"/>
<feature type="region of interest" description="Disordered" evidence="1">
    <location>
        <begin position="219"/>
        <end position="319"/>
    </location>
</feature>
<dbReference type="HOGENOM" id="CLU_704394_0_0_1"/>
<evidence type="ECO:0000256" key="1">
    <source>
        <dbReference type="SAM" id="MobiDB-lite"/>
    </source>
</evidence>